<feature type="region of interest" description="Disordered" evidence="1">
    <location>
        <begin position="61"/>
        <end position="106"/>
    </location>
</feature>
<name>A0ABV3BHI7_9ACTN</name>
<evidence type="ECO:0000256" key="1">
    <source>
        <dbReference type="SAM" id="MobiDB-lite"/>
    </source>
</evidence>
<dbReference type="EMBL" id="JBEYXV010000001">
    <property type="protein sequence ID" value="MEU6819797.1"/>
    <property type="molecule type" value="Genomic_DNA"/>
</dbReference>
<proteinExistence type="predicted"/>
<accession>A0ABV3BHI7</accession>
<evidence type="ECO:0000313" key="2">
    <source>
        <dbReference type="EMBL" id="MEU6819797.1"/>
    </source>
</evidence>
<dbReference type="Proteomes" id="UP001551176">
    <property type="component" value="Unassembled WGS sequence"/>
</dbReference>
<dbReference type="Pfam" id="PF17196">
    <property type="entry name" value="DUF5133"/>
    <property type="match status" value="1"/>
</dbReference>
<keyword evidence="3" id="KW-1185">Reference proteome</keyword>
<dbReference type="RefSeq" id="WP_359344612.1">
    <property type="nucleotide sequence ID" value="NZ_JBEYXV010000001.1"/>
</dbReference>
<gene>
    <name evidence="2" type="ORF">ABZ921_04140</name>
</gene>
<evidence type="ECO:0000313" key="3">
    <source>
        <dbReference type="Proteomes" id="UP001551176"/>
    </source>
</evidence>
<reference evidence="2 3" key="1">
    <citation type="submission" date="2024-06" db="EMBL/GenBank/DDBJ databases">
        <title>The Natural Products Discovery Center: Release of the First 8490 Sequenced Strains for Exploring Actinobacteria Biosynthetic Diversity.</title>
        <authorList>
            <person name="Kalkreuter E."/>
            <person name="Kautsar S.A."/>
            <person name="Yang D."/>
            <person name="Bader C.D."/>
            <person name="Teijaro C.N."/>
            <person name="Fluegel L."/>
            <person name="Davis C.M."/>
            <person name="Simpson J.R."/>
            <person name="Lauterbach L."/>
            <person name="Steele A.D."/>
            <person name="Gui C."/>
            <person name="Meng S."/>
            <person name="Li G."/>
            <person name="Viehrig K."/>
            <person name="Ye F."/>
            <person name="Su P."/>
            <person name="Kiefer A.F."/>
            <person name="Nichols A."/>
            <person name="Cepeda A.J."/>
            <person name="Yan W."/>
            <person name="Fan B."/>
            <person name="Jiang Y."/>
            <person name="Adhikari A."/>
            <person name="Zheng C.-J."/>
            <person name="Schuster L."/>
            <person name="Cowan T.M."/>
            <person name="Smanski M.J."/>
            <person name="Chevrette M.G."/>
            <person name="De Carvalho L.P.S."/>
            <person name="Shen B."/>
        </authorList>
    </citation>
    <scope>NUCLEOTIDE SEQUENCE [LARGE SCALE GENOMIC DNA]</scope>
    <source>
        <strain evidence="2 3">NPDC046838</strain>
    </source>
</reference>
<dbReference type="InterPro" id="IPR033457">
    <property type="entry name" value="DUF5133"/>
</dbReference>
<comment type="caution">
    <text evidence="2">The sequence shown here is derived from an EMBL/GenBank/DDBJ whole genome shotgun (WGS) entry which is preliminary data.</text>
</comment>
<protein>
    <submittedName>
        <fullName evidence="2">DUF5133 domain-containing protein</fullName>
    </submittedName>
</protein>
<organism evidence="2 3">
    <name type="scientific">Streptomyces atriruber</name>
    <dbReference type="NCBI Taxonomy" id="545121"/>
    <lineage>
        <taxon>Bacteria</taxon>
        <taxon>Bacillati</taxon>
        <taxon>Actinomycetota</taxon>
        <taxon>Actinomycetes</taxon>
        <taxon>Kitasatosporales</taxon>
        <taxon>Streptomycetaceae</taxon>
        <taxon>Streptomyces</taxon>
    </lineage>
</organism>
<sequence>MLPPARADVARHLRRYRAWQRLLLAHPADRSVRLHFEDTAHTLCALMGECKAREAADAAEQYLRPRAPRAPCRPHAPRTPRTPSAPSEPGGGRTDDVTFGDALRSP</sequence>
<feature type="compositionally biased region" description="Low complexity" evidence="1">
    <location>
        <begin position="79"/>
        <end position="88"/>
    </location>
</feature>